<dbReference type="RefSeq" id="WP_084832254.1">
    <property type="nucleotide sequence ID" value="NZ_JAVDKS010000021.1"/>
</dbReference>
<accession>A0AAW8HER8</accession>
<feature type="compositionally biased region" description="Low complexity" evidence="1">
    <location>
        <begin position="184"/>
        <end position="196"/>
    </location>
</feature>
<evidence type="ECO:0000313" key="4">
    <source>
        <dbReference type="Proteomes" id="UP001225042"/>
    </source>
</evidence>
<feature type="region of interest" description="Disordered" evidence="1">
    <location>
        <begin position="177"/>
        <end position="208"/>
    </location>
</feature>
<organism evidence="3 4">
    <name type="scientific">Enterobacter soli</name>
    <dbReference type="NCBI Taxonomy" id="885040"/>
    <lineage>
        <taxon>Bacteria</taxon>
        <taxon>Pseudomonadati</taxon>
        <taxon>Pseudomonadota</taxon>
        <taxon>Gammaproteobacteria</taxon>
        <taxon>Enterobacterales</taxon>
        <taxon>Enterobacteriaceae</taxon>
        <taxon>Enterobacter</taxon>
    </lineage>
</organism>
<dbReference type="Pfam" id="PF16816">
    <property type="entry name" value="DotD"/>
    <property type="match status" value="1"/>
</dbReference>
<keyword evidence="2" id="KW-0732">Signal</keyword>
<evidence type="ECO:0000256" key="1">
    <source>
        <dbReference type="SAM" id="MobiDB-lite"/>
    </source>
</evidence>
<dbReference type="EMBL" id="JAVDKS010000021">
    <property type="protein sequence ID" value="MDQ2259506.1"/>
    <property type="molecule type" value="Genomic_DNA"/>
</dbReference>
<feature type="chain" id="PRO_5043532743" evidence="2">
    <location>
        <begin position="24"/>
        <end position="248"/>
    </location>
</feature>
<protein>
    <submittedName>
        <fullName evidence="3">DotD/TraH family lipoprotein</fullName>
    </submittedName>
</protein>
<evidence type="ECO:0000256" key="2">
    <source>
        <dbReference type="SAM" id="SignalP"/>
    </source>
</evidence>
<dbReference type="AlphaFoldDB" id="A0AAW8HER8"/>
<evidence type="ECO:0000313" key="3">
    <source>
        <dbReference type="EMBL" id="MDQ2259506.1"/>
    </source>
</evidence>
<dbReference type="PROSITE" id="PS51257">
    <property type="entry name" value="PROKAR_LIPOPROTEIN"/>
    <property type="match status" value="1"/>
</dbReference>
<gene>
    <name evidence="3" type="ORF">RBJ67_25595</name>
</gene>
<dbReference type="Gene3D" id="3.55.50.60">
    <property type="entry name" value="DotD protein"/>
    <property type="match status" value="1"/>
</dbReference>
<dbReference type="Proteomes" id="UP001225042">
    <property type="component" value="Unassembled WGS sequence"/>
</dbReference>
<comment type="caution">
    <text evidence="3">The sequence shown here is derived from an EMBL/GenBank/DDBJ whole genome shotgun (WGS) entry which is preliminary data.</text>
</comment>
<keyword evidence="4" id="KW-1185">Reference proteome</keyword>
<proteinExistence type="predicted"/>
<feature type="signal peptide" evidence="2">
    <location>
        <begin position="1"/>
        <end position="23"/>
    </location>
</feature>
<sequence length="248" mass="26608">MSTLKTMLTISACASLLSGCALMGKKSDPVSTTDEVINKNIELAISSIQKTQAELYQYGAINEKAVGITGGIYHDNVRIDMNWNGDAYELLAQMARQRSFTFRSSGAKLPLPVSLKVSRAQYKEVMDSIQTQIGYRASIIVDNSTRTMTLNYNTPNLEASSSAKVIRTGTVSAAPYRPGSPVISSPTTASSTTAPSKGGNGLFNGGGTTIPQDHEAARLGDKCTERGVLSRDKQGRAMSCSNGRWRKL</sequence>
<name>A0AAW8HER8_9ENTR</name>
<reference evidence="3 4" key="1">
    <citation type="submission" date="2023-08" db="EMBL/GenBank/DDBJ databases">
        <authorList>
            <person name="Dale J."/>
        </authorList>
    </citation>
    <scope>NUCLEOTIDE SEQUENCE [LARGE SCALE GENOMIC DNA]</scope>
    <source>
        <strain evidence="3 4">2023EL-00788</strain>
    </source>
</reference>
<feature type="compositionally biased region" description="Gly residues" evidence="1">
    <location>
        <begin position="198"/>
        <end position="208"/>
    </location>
</feature>
<keyword evidence="3" id="KW-0449">Lipoprotein</keyword>
<dbReference type="InterPro" id="IPR031817">
    <property type="entry name" value="DotD"/>
</dbReference>
<dbReference type="InterPro" id="IPR038140">
    <property type="entry name" value="DotD_sf"/>
</dbReference>